<organism evidence="10">
    <name type="scientific">Notodromas monacha</name>
    <dbReference type="NCBI Taxonomy" id="399045"/>
    <lineage>
        <taxon>Eukaryota</taxon>
        <taxon>Metazoa</taxon>
        <taxon>Ecdysozoa</taxon>
        <taxon>Arthropoda</taxon>
        <taxon>Crustacea</taxon>
        <taxon>Oligostraca</taxon>
        <taxon>Ostracoda</taxon>
        <taxon>Podocopa</taxon>
        <taxon>Podocopida</taxon>
        <taxon>Cypridocopina</taxon>
        <taxon>Cypridoidea</taxon>
        <taxon>Cyprididae</taxon>
        <taxon>Notodromas</taxon>
    </lineage>
</organism>
<evidence type="ECO:0000256" key="2">
    <source>
        <dbReference type="ARBA" id="ARBA00022517"/>
    </source>
</evidence>
<dbReference type="OrthoDB" id="6352421at2759"/>
<dbReference type="Pfam" id="PF23769">
    <property type="entry name" value="Beta-prop_WDR75_2nd"/>
    <property type="match status" value="1"/>
</dbReference>
<dbReference type="Pfam" id="PF23869">
    <property type="entry name" value="Beta-prop_WDR75_1st"/>
    <property type="match status" value="1"/>
</dbReference>
<evidence type="ECO:0000256" key="6">
    <source>
        <dbReference type="ARBA" id="ARBA00023163"/>
    </source>
</evidence>
<name>A0A7R9BU89_9CRUS</name>
<evidence type="ECO:0000256" key="5">
    <source>
        <dbReference type="ARBA" id="ARBA00022737"/>
    </source>
</evidence>
<dbReference type="GO" id="GO:0045943">
    <property type="term" value="P:positive regulation of transcription by RNA polymerase I"/>
    <property type="evidence" value="ECO:0007669"/>
    <property type="project" value="InterPro"/>
</dbReference>
<dbReference type="PANTHER" id="PTHR44215:SF1">
    <property type="entry name" value="WD REPEAT-CONTAINING PROTEIN 75"/>
    <property type="match status" value="1"/>
</dbReference>
<keyword evidence="7" id="KW-0539">Nucleus</keyword>
<evidence type="ECO:0000313" key="11">
    <source>
        <dbReference type="Proteomes" id="UP000678499"/>
    </source>
</evidence>
<dbReference type="InterPro" id="IPR011047">
    <property type="entry name" value="Quinoprotein_ADH-like_sf"/>
</dbReference>
<dbReference type="InterPro" id="IPR057644">
    <property type="entry name" value="Beta-prop_WDR75_2nd"/>
</dbReference>
<dbReference type="Proteomes" id="UP000678499">
    <property type="component" value="Unassembled WGS sequence"/>
</dbReference>
<dbReference type="GO" id="GO:0003723">
    <property type="term" value="F:RNA binding"/>
    <property type="evidence" value="ECO:0007669"/>
    <property type="project" value="InterPro"/>
</dbReference>
<dbReference type="GO" id="GO:2000234">
    <property type="term" value="P:positive regulation of rRNA processing"/>
    <property type="evidence" value="ECO:0007669"/>
    <property type="project" value="TreeGrafter"/>
</dbReference>
<evidence type="ECO:0000256" key="3">
    <source>
        <dbReference type="ARBA" id="ARBA00022552"/>
    </source>
</evidence>
<reference evidence="10" key="1">
    <citation type="submission" date="2020-11" db="EMBL/GenBank/DDBJ databases">
        <authorList>
            <person name="Tran Van P."/>
        </authorList>
    </citation>
    <scope>NUCLEOTIDE SEQUENCE</scope>
</reference>
<evidence type="ECO:0000256" key="7">
    <source>
        <dbReference type="ARBA" id="ARBA00023242"/>
    </source>
</evidence>
<dbReference type="Gene3D" id="2.130.10.10">
    <property type="entry name" value="YVTN repeat-like/Quinoprotein amine dehydrogenase"/>
    <property type="match status" value="2"/>
</dbReference>
<dbReference type="SUPFAM" id="SSF50998">
    <property type="entry name" value="Quinoprotein alcohol dehydrogenase-like"/>
    <property type="match status" value="1"/>
</dbReference>
<evidence type="ECO:0000256" key="4">
    <source>
        <dbReference type="ARBA" id="ARBA00022574"/>
    </source>
</evidence>
<proteinExistence type="predicted"/>
<comment type="subcellular location">
    <subcellularLocation>
        <location evidence="1">Nucleus</location>
        <location evidence="1">Nucleolus</location>
    </subcellularLocation>
</comment>
<accession>A0A7R9BU89</accession>
<feature type="region of interest" description="Disordered" evidence="8">
    <location>
        <begin position="874"/>
        <end position="895"/>
    </location>
</feature>
<gene>
    <name evidence="10" type="ORF">NMOB1V02_LOCUS7746</name>
</gene>
<keyword evidence="6" id="KW-0804">Transcription</keyword>
<dbReference type="InterPro" id="IPR001680">
    <property type="entry name" value="WD40_rpt"/>
</dbReference>
<dbReference type="InterPro" id="IPR053826">
    <property type="entry name" value="WDR75"/>
</dbReference>
<feature type="compositionally biased region" description="Basic and acidic residues" evidence="8">
    <location>
        <begin position="817"/>
        <end position="830"/>
    </location>
</feature>
<keyword evidence="5" id="KW-0677">Repeat</keyword>
<dbReference type="EMBL" id="CAJPEX010001931">
    <property type="protein sequence ID" value="CAG0920235.1"/>
    <property type="molecule type" value="Genomic_DNA"/>
</dbReference>
<feature type="region of interest" description="Disordered" evidence="8">
    <location>
        <begin position="817"/>
        <end position="840"/>
    </location>
</feature>
<keyword evidence="2" id="KW-0690">Ribosome biogenesis</keyword>
<dbReference type="SMART" id="SM00320">
    <property type="entry name" value="WD40"/>
    <property type="match status" value="4"/>
</dbReference>
<sequence>MTAGRSSFVKNAELRHVSSGGLVDFPPVVSYDSQYILIGSSSGPIFLFASKTGACLGNLTSHDRLVGFDVLKNVLEHRVVGVYVARKCADGLDNQESCVVRIWDYTRGKIVDERLIALPTAPGNVRLGFVFPGQPQPQVFAGVVSVSARSGMSTTKCCLWKLMDIEGCNELIPAYDAMCEVMKVTADARAVAASVACGFIAGVTQDTLTVVRVPARSRDSVTKLPSRGIAFTAVATHPFQEIVVLSDALGRIVVINDVFKSQVRSIYHWHHLPLYCSRFSSSGAYINSGGAERVLVRHAIEDKKRDYLSWLDAPIVQLAFSPDDTFCITAHDDNSIRLISANNNVQAMIRGFAINVKKAKKDDDSSCKESSYPVGLVVDPRSNCLVTNGVVGHAQFLRVDPFRVMDRVDIVQQNTVEELEVQVAVTDVESIRFSDSGNLMVTAERLRDGIHATELRLKLWSWSNSESKYCLDVVLEMQDAEKLLGMEFQPEAFSQNGMLAVLTDDKRLRIFIEEKMTITNAEESWRCLEMERFSCQEPTCMAFSFDGSVLAVGFEDMVKLWNPYPLLSRCKIQWPATFLGEKDPIREVKFGRFGSQHLLLAASSTVVLCWSLLDMRPVWCIRMPVLKLISDPASQFFAVITRNNTLHLFQPEKPCDKRTYRFELPASFDGELSQVLAAAFFPKNCRVNYDCQGMRHMPPSRIILLSSSAELYTADLTKNREDGVEEERLKMVNLVQEMELMTPFAKFVAPLRSVNEEGTNEEESEEMQGGNGSSSDGSFGGKNVRDFLNKFLLLSSQSLPGMSLIFDGFVTSVLSDAHARQKKENDENERKRRKKKKMKDEEDVVVSLPLDKYEQPVEMETDAALSVDLMRGEVVDSQIPSGDAPDDDEEEEDASLFDADSKIKLNFSFWSQFQDDDAALLQASDEK</sequence>
<evidence type="ECO:0000256" key="8">
    <source>
        <dbReference type="SAM" id="MobiDB-lite"/>
    </source>
</evidence>
<protein>
    <recommendedName>
        <fullName evidence="9">WD repeat-containing protein 75 second beta-propeller domain-containing protein</fullName>
    </recommendedName>
</protein>
<feature type="domain" description="WD repeat-containing protein 75 second beta-propeller" evidence="9">
    <location>
        <begin position="376"/>
        <end position="655"/>
    </location>
</feature>
<keyword evidence="11" id="KW-1185">Reference proteome</keyword>
<evidence type="ECO:0000256" key="1">
    <source>
        <dbReference type="ARBA" id="ARBA00004604"/>
    </source>
</evidence>
<dbReference type="PANTHER" id="PTHR44215">
    <property type="entry name" value="WD REPEAT-CONTAINING PROTEIN 75"/>
    <property type="match status" value="1"/>
</dbReference>
<dbReference type="GO" id="GO:0032040">
    <property type="term" value="C:small-subunit processome"/>
    <property type="evidence" value="ECO:0007669"/>
    <property type="project" value="InterPro"/>
</dbReference>
<feature type="region of interest" description="Disordered" evidence="8">
    <location>
        <begin position="755"/>
        <end position="778"/>
    </location>
</feature>
<keyword evidence="4" id="KW-0853">WD repeat</keyword>
<keyword evidence="3" id="KW-0698">rRNA processing</keyword>
<dbReference type="GO" id="GO:0006364">
    <property type="term" value="P:rRNA processing"/>
    <property type="evidence" value="ECO:0007669"/>
    <property type="project" value="UniProtKB-KW"/>
</dbReference>
<dbReference type="InterPro" id="IPR015943">
    <property type="entry name" value="WD40/YVTN_repeat-like_dom_sf"/>
</dbReference>
<evidence type="ECO:0000259" key="9">
    <source>
        <dbReference type="Pfam" id="PF23769"/>
    </source>
</evidence>
<dbReference type="AlphaFoldDB" id="A0A7R9BU89"/>
<feature type="compositionally biased region" description="Acidic residues" evidence="8">
    <location>
        <begin position="884"/>
        <end position="895"/>
    </location>
</feature>
<dbReference type="EMBL" id="OA883968">
    <property type="protein sequence ID" value="CAD7280083.1"/>
    <property type="molecule type" value="Genomic_DNA"/>
</dbReference>
<evidence type="ECO:0000313" key="10">
    <source>
        <dbReference type="EMBL" id="CAD7280083.1"/>
    </source>
</evidence>